<dbReference type="InterPro" id="IPR002022">
    <property type="entry name" value="Pec_lyase"/>
</dbReference>
<keyword evidence="5 9" id="KW-0479">Metal-binding</keyword>
<dbReference type="SUPFAM" id="SSF51126">
    <property type="entry name" value="Pectin lyase-like"/>
    <property type="match status" value="1"/>
</dbReference>
<evidence type="ECO:0000256" key="9">
    <source>
        <dbReference type="RuleBase" id="RU361123"/>
    </source>
</evidence>
<evidence type="ECO:0000256" key="5">
    <source>
        <dbReference type="ARBA" id="ARBA00022723"/>
    </source>
</evidence>
<evidence type="ECO:0000256" key="1">
    <source>
        <dbReference type="ARBA" id="ARBA00000695"/>
    </source>
</evidence>
<accession>A0ABD1IGR1</accession>
<organism evidence="11 12">
    <name type="scientific">Salvia divinorum</name>
    <name type="common">Maria pastora</name>
    <name type="synonym">Diviner's sage</name>
    <dbReference type="NCBI Taxonomy" id="28513"/>
    <lineage>
        <taxon>Eukaryota</taxon>
        <taxon>Viridiplantae</taxon>
        <taxon>Streptophyta</taxon>
        <taxon>Embryophyta</taxon>
        <taxon>Tracheophyta</taxon>
        <taxon>Spermatophyta</taxon>
        <taxon>Magnoliopsida</taxon>
        <taxon>eudicotyledons</taxon>
        <taxon>Gunneridae</taxon>
        <taxon>Pentapetalae</taxon>
        <taxon>asterids</taxon>
        <taxon>lamiids</taxon>
        <taxon>Lamiales</taxon>
        <taxon>Lamiaceae</taxon>
        <taxon>Nepetoideae</taxon>
        <taxon>Mentheae</taxon>
        <taxon>Salviinae</taxon>
        <taxon>Salvia</taxon>
        <taxon>Salvia subgen. Calosphace</taxon>
    </lineage>
</organism>
<keyword evidence="8 9" id="KW-0456">Lyase</keyword>
<dbReference type="PANTHER" id="PTHR31683:SF18">
    <property type="entry name" value="PECTATE LYASE 21-RELATED"/>
    <property type="match status" value="1"/>
</dbReference>
<protein>
    <recommendedName>
        <fullName evidence="4 9">Pectate lyase</fullName>
        <ecNumber evidence="4 9">4.2.2.2</ecNumber>
    </recommendedName>
</protein>
<sequence length="403" mass="44233">MSIILLLVCLTLLAHASTFSARPMMHDASQPTRWKSMKNMTEGAGAGSATCRTGNPIDDCWRCDPDWETNRKVLADCGIGFGRDAIGGRDGEFYVVTTEDDDPREPRQGMLRHAVIQSEPLWIIFERDMSISLKEELMMNSYKTIDGRGFNIEMANGPCITIQGVTNIIIHGIYIHDCVQGGNAVVTDAPQHYELRGISDGDGISIFGASNVWIDHCTLSHCHDGLIDIVSGSTAITVSNNYMFRHNEVMLMGHSDDYVADKNMQVTIAFNYFGEGLVQRMPRCRHGYFHVVNNVYTGWEMYAIGGSANPTINSQGNVFIAADDDSTKEVTKRESSPGDEEWKSWNWRSEGDLLLNGARFIASGNATAATYAKASSMVARPASLLTSIIPAAGVVNCRIGQPC</sequence>
<dbReference type="PANTHER" id="PTHR31683">
    <property type="entry name" value="PECTATE LYASE 18-RELATED"/>
    <property type="match status" value="1"/>
</dbReference>
<dbReference type="EC" id="4.2.2.2" evidence="4 9"/>
<proteinExistence type="inferred from homology"/>
<dbReference type="PRINTS" id="PR00807">
    <property type="entry name" value="AMBALLERGEN"/>
</dbReference>
<dbReference type="InterPro" id="IPR012334">
    <property type="entry name" value="Pectin_lyas_fold"/>
</dbReference>
<dbReference type="InterPro" id="IPR018082">
    <property type="entry name" value="AmbAllergen"/>
</dbReference>
<keyword evidence="7 9" id="KW-0106">Calcium</keyword>
<dbReference type="EMBL" id="JBEAFC010000002">
    <property type="protein sequence ID" value="KAL1566969.1"/>
    <property type="molecule type" value="Genomic_DNA"/>
</dbReference>
<dbReference type="Pfam" id="PF00544">
    <property type="entry name" value="Pectate_lyase_4"/>
    <property type="match status" value="1"/>
</dbReference>
<evidence type="ECO:0000313" key="11">
    <source>
        <dbReference type="EMBL" id="KAL1566969.1"/>
    </source>
</evidence>
<dbReference type="GO" id="GO:0030570">
    <property type="term" value="F:pectate lyase activity"/>
    <property type="evidence" value="ECO:0007669"/>
    <property type="project" value="UniProtKB-EC"/>
</dbReference>
<comment type="similarity">
    <text evidence="3 9">Belongs to the polysaccharide lyase 1 family.</text>
</comment>
<evidence type="ECO:0000256" key="3">
    <source>
        <dbReference type="ARBA" id="ARBA00010980"/>
    </source>
</evidence>
<keyword evidence="6 9" id="KW-0732">Signal</keyword>
<comment type="cofactor">
    <cofactor evidence="9">
        <name>Ca(2+)</name>
        <dbReference type="ChEBI" id="CHEBI:29108"/>
    </cofactor>
    <text evidence="9">Binds 1 Ca(2+) ion. Required for its activity.</text>
</comment>
<keyword evidence="12" id="KW-1185">Reference proteome</keyword>
<dbReference type="FunFam" id="2.160.20.10:FF:000009">
    <property type="entry name" value="Pectate lyase"/>
    <property type="match status" value="1"/>
</dbReference>
<reference evidence="11 12" key="1">
    <citation type="submission" date="2024-06" db="EMBL/GenBank/DDBJ databases">
        <title>A chromosome level genome sequence of Diviner's sage (Salvia divinorum).</title>
        <authorList>
            <person name="Ford S.A."/>
            <person name="Ro D.-K."/>
            <person name="Ness R.W."/>
            <person name="Phillips M.A."/>
        </authorList>
    </citation>
    <scope>NUCLEOTIDE SEQUENCE [LARGE SCALE GENOMIC DNA]</scope>
    <source>
        <strain evidence="11">SAF-2024a</strain>
        <tissue evidence="11">Leaf</tissue>
    </source>
</reference>
<evidence type="ECO:0000259" key="10">
    <source>
        <dbReference type="SMART" id="SM00656"/>
    </source>
</evidence>
<comment type="caution">
    <text evidence="11">The sequence shown here is derived from an EMBL/GenBank/DDBJ whole genome shotgun (WGS) entry which is preliminary data.</text>
</comment>
<dbReference type="InterPro" id="IPR045032">
    <property type="entry name" value="PEL"/>
</dbReference>
<comment type="catalytic activity">
    <reaction evidence="1 9">
        <text>Eliminative cleavage of (1-&gt;4)-alpha-D-galacturonan to give oligosaccharides with 4-deoxy-alpha-D-galact-4-enuronosyl groups at their non-reducing ends.</text>
        <dbReference type="EC" id="4.2.2.2"/>
    </reaction>
</comment>
<feature type="chain" id="PRO_5044534560" description="Pectate lyase" evidence="9">
    <location>
        <begin position="17"/>
        <end position="403"/>
    </location>
</feature>
<dbReference type="Proteomes" id="UP001567538">
    <property type="component" value="Unassembled WGS sequence"/>
</dbReference>
<evidence type="ECO:0000256" key="6">
    <source>
        <dbReference type="ARBA" id="ARBA00022729"/>
    </source>
</evidence>
<evidence type="ECO:0000313" key="12">
    <source>
        <dbReference type="Proteomes" id="UP001567538"/>
    </source>
</evidence>
<name>A0ABD1IGR1_SALDI</name>
<feature type="domain" description="Pectate lyase" evidence="10">
    <location>
        <begin position="128"/>
        <end position="325"/>
    </location>
</feature>
<dbReference type="SMART" id="SM00656">
    <property type="entry name" value="Amb_all"/>
    <property type="match status" value="1"/>
</dbReference>
<comment type="pathway">
    <text evidence="2 9">Glycan metabolism; pectin degradation; 2-dehydro-3-deoxy-D-gluconate from pectin: step 2/5.</text>
</comment>
<dbReference type="Gene3D" id="2.160.20.10">
    <property type="entry name" value="Single-stranded right-handed beta-helix, Pectin lyase-like"/>
    <property type="match status" value="1"/>
</dbReference>
<feature type="signal peptide" evidence="9">
    <location>
        <begin position="1"/>
        <end position="16"/>
    </location>
</feature>
<evidence type="ECO:0000256" key="7">
    <source>
        <dbReference type="ARBA" id="ARBA00022837"/>
    </source>
</evidence>
<dbReference type="AlphaFoldDB" id="A0ABD1IGR1"/>
<evidence type="ECO:0000256" key="2">
    <source>
        <dbReference type="ARBA" id="ARBA00005220"/>
    </source>
</evidence>
<dbReference type="InterPro" id="IPR011050">
    <property type="entry name" value="Pectin_lyase_fold/virulence"/>
</dbReference>
<gene>
    <name evidence="11" type="ORF">AAHA92_02501</name>
</gene>
<dbReference type="GO" id="GO:0046872">
    <property type="term" value="F:metal ion binding"/>
    <property type="evidence" value="ECO:0007669"/>
    <property type="project" value="UniProtKB-KW"/>
</dbReference>
<evidence type="ECO:0000256" key="8">
    <source>
        <dbReference type="ARBA" id="ARBA00023239"/>
    </source>
</evidence>
<evidence type="ECO:0000256" key="4">
    <source>
        <dbReference type="ARBA" id="ARBA00012272"/>
    </source>
</evidence>